<feature type="compositionally biased region" description="Acidic residues" evidence="1">
    <location>
        <begin position="501"/>
        <end position="516"/>
    </location>
</feature>
<evidence type="ECO:0000313" key="3">
    <source>
        <dbReference type="Proteomes" id="UP000220102"/>
    </source>
</evidence>
<proteinExistence type="predicted"/>
<accession>A0A2A8CTG9</accession>
<keyword evidence="3" id="KW-1185">Reference proteome</keyword>
<evidence type="ECO:0000256" key="1">
    <source>
        <dbReference type="SAM" id="MobiDB-lite"/>
    </source>
</evidence>
<dbReference type="Proteomes" id="UP000220102">
    <property type="component" value="Unassembled WGS sequence"/>
</dbReference>
<reference evidence="2 3" key="1">
    <citation type="submission" date="2017-10" db="EMBL/GenBank/DDBJ databases">
        <title>Draft genome of Longibacter Salinarum.</title>
        <authorList>
            <person name="Goh K.M."/>
            <person name="Shamsir M.S."/>
            <person name="Lim S.W."/>
        </authorList>
    </citation>
    <scope>NUCLEOTIDE SEQUENCE [LARGE SCALE GENOMIC DNA]</scope>
    <source>
        <strain evidence="2 3">KCTC 52045</strain>
    </source>
</reference>
<evidence type="ECO:0000313" key="2">
    <source>
        <dbReference type="EMBL" id="PEN10363.1"/>
    </source>
</evidence>
<dbReference type="SUPFAM" id="SSF52540">
    <property type="entry name" value="P-loop containing nucleoside triphosphate hydrolases"/>
    <property type="match status" value="1"/>
</dbReference>
<protein>
    <submittedName>
        <fullName evidence="2">Magnesium chelatase</fullName>
    </submittedName>
</protein>
<dbReference type="RefSeq" id="WP_098079392.1">
    <property type="nucleotide sequence ID" value="NZ_PDEQ01000016.1"/>
</dbReference>
<dbReference type="Gene3D" id="3.40.50.300">
    <property type="entry name" value="P-loop containing nucleotide triphosphate hydrolases"/>
    <property type="match status" value="1"/>
</dbReference>
<dbReference type="InterPro" id="IPR027417">
    <property type="entry name" value="P-loop_NTPase"/>
</dbReference>
<dbReference type="PANTHER" id="PTHR30267:SF2">
    <property type="entry name" value="PROTEIN PRKA"/>
    <property type="match status" value="1"/>
</dbReference>
<dbReference type="PANTHER" id="PTHR30267">
    <property type="entry name" value="PROTEIN KINASE PRKA"/>
    <property type="match status" value="1"/>
</dbReference>
<name>A0A2A8CTG9_9BACT</name>
<comment type="caution">
    <text evidence="2">The sequence shown here is derived from an EMBL/GenBank/DDBJ whole genome shotgun (WGS) entry which is preliminary data.</text>
</comment>
<sequence length="516" mass="57741">MARLSPDAPPPDISTIGELKASGYTVRSVKSEMRANLMAKLQSGEDIFPGIIGYDRTVIPQIQNAILGKHDIILLGLRGQAKSRIIRMLPSLLDDYIPVLEGTPLNENPFAPITKQGRDLVDEHGDDAPIAWMPRSDRYGEKLATPDTTIADLIGDIDPIKAANRRLTYADEEVIHFGIIPRTNRGLFAINELPDLQPRIQVGLLNIMEEQDIQIRGFNVRFPMDVMMVFSANPEDYTSRGNLITPLKDRIDSQIITHYPRTIDVGIEITEKEAWQDRATESDGLAVDVRVPHYFREIIEQVAFEARESEYIDQKSGVSVRVTRAALEDLISAAERRALINQETETTVRIGDLMHIEPAITGKVELVYEGEQEGAQNVALTLIGRSVRTIFTQYFPDPSDKESGRPAYREVLSWFSKGNAIDLEQDLSFTDYAQRLDQVEGLKSLVDTHTSPGSPSETASMMEFVLEALHQNSLIGKEFDDGSQSYNDIMGSVLGNFGPPDDSDFDDEDDPFDRYR</sequence>
<gene>
    <name evidence="2" type="ORF">CRI94_17395</name>
</gene>
<feature type="region of interest" description="Disordered" evidence="1">
    <location>
        <begin position="491"/>
        <end position="516"/>
    </location>
</feature>
<dbReference type="EMBL" id="PDEQ01000016">
    <property type="protein sequence ID" value="PEN10363.1"/>
    <property type="molecule type" value="Genomic_DNA"/>
</dbReference>
<dbReference type="GO" id="GO:0004672">
    <property type="term" value="F:protein kinase activity"/>
    <property type="evidence" value="ECO:0007669"/>
    <property type="project" value="TreeGrafter"/>
</dbReference>
<dbReference type="AlphaFoldDB" id="A0A2A8CTG9"/>
<dbReference type="OrthoDB" id="9760760at2"/>
<organism evidence="2 3">
    <name type="scientific">Longibacter salinarum</name>
    <dbReference type="NCBI Taxonomy" id="1850348"/>
    <lineage>
        <taxon>Bacteria</taxon>
        <taxon>Pseudomonadati</taxon>
        <taxon>Rhodothermota</taxon>
        <taxon>Rhodothermia</taxon>
        <taxon>Rhodothermales</taxon>
        <taxon>Salisaetaceae</taxon>
        <taxon>Longibacter</taxon>
    </lineage>
</organism>